<evidence type="ECO:0000256" key="1">
    <source>
        <dbReference type="SAM" id="Phobius"/>
    </source>
</evidence>
<keyword evidence="1" id="KW-0472">Membrane</keyword>
<dbReference type="Pfam" id="PF12836">
    <property type="entry name" value="HHH_3"/>
    <property type="match status" value="2"/>
</dbReference>
<dbReference type="PANTHER" id="PTHR21180">
    <property type="entry name" value="ENDONUCLEASE/EXONUCLEASE/PHOSPHATASE FAMILY DOMAIN-CONTAINING PROTEIN 1"/>
    <property type="match status" value="1"/>
</dbReference>
<sequence length="291" mass="34353">MKFKKSHFVFMPKQQSGVFLLIILILIAMGGMYYVHHLPIKDQLSASEQKQLKEVERFLDSIKKENQKPKKDTIYPFNPNYINNSRGYRLGMSLVEIQRLKDFRAQGKWINSAREFQIITKISDSIFNKISPSFNFPEWVKKRNLTNKNYSKPSKYSAKRKDLNTVTREELIEVYGIGEKLSQRIINYRLKIGGFVNDIQLKDIYGLPYETEQNILKEYTVLQPVEIEKISINEASLIQLSEVIYFNYELAREIIEYRKLHEGIKSFEELAKIESFPAYKIDRIKLYVKIN</sequence>
<keyword evidence="1" id="KW-0812">Transmembrane</keyword>
<dbReference type="InterPro" id="IPR051675">
    <property type="entry name" value="Endo/Exo/Phosphatase_dom_1"/>
</dbReference>
<dbReference type="EMBL" id="JAHWDF010000003">
    <property type="protein sequence ID" value="MBW2960841.1"/>
    <property type="molecule type" value="Genomic_DNA"/>
</dbReference>
<gene>
    <name evidence="2" type="ORF">KW502_03390</name>
</gene>
<keyword evidence="1" id="KW-1133">Transmembrane helix</keyword>
<dbReference type="RefSeq" id="WP_219039132.1">
    <property type="nucleotide sequence ID" value="NZ_JAHWDF010000003.1"/>
</dbReference>
<organism evidence="2 3">
    <name type="scientific">Mesonia aestuariivivens</name>
    <dbReference type="NCBI Taxonomy" id="2796128"/>
    <lineage>
        <taxon>Bacteria</taxon>
        <taxon>Pseudomonadati</taxon>
        <taxon>Bacteroidota</taxon>
        <taxon>Flavobacteriia</taxon>
        <taxon>Flavobacteriales</taxon>
        <taxon>Flavobacteriaceae</taxon>
        <taxon>Mesonia</taxon>
    </lineage>
</organism>
<proteinExistence type="predicted"/>
<protein>
    <submittedName>
        <fullName evidence="2">Helix-hairpin-helix domain-containing protein</fullName>
    </submittedName>
</protein>
<dbReference type="Proteomes" id="UP000719267">
    <property type="component" value="Unassembled WGS sequence"/>
</dbReference>
<feature type="transmembrane region" description="Helical" evidence="1">
    <location>
        <begin position="16"/>
        <end position="35"/>
    </location>
</feature>
<keyword evidence="3" id="KW-1185">Reference proteome</keyword>
<evidence type="ECO:0000313" key="3">
    <source>
        <dbReference type="Proteomes" id="UP000719267"/>
    </source>
</evidence>
<evidence type="ECO:0000313" key="2">
    <source>
        <dbReference type="EMBL" id="MBW2960841.1"/>
    </source>
</evidence>
<name>A0ABS6VZ04_9FLAO</name>
<dbReference type="PANTHER" id="PTHR21180:SF32">
    <property type="entry name" value="ENDONUCLEASE_EXONUCLEASE_PHOSPHATASE FAMILY DOMAIN-CONTAINING PROTEIN 1"/>
    <property type="match status" value="1"/>
</dbReference>
<reference evidence="2 3" key="1">
    <citation type="submission" date="2021-07" db="EMBL/GenBank/DDBJ databases">
        <title>Mesonia aestuariivivens sp. nov., isolated from a tidal flat.</title>
        <authorList>
            <person name="Kim Y.-O."/>
            <person name="Yoon J.-H."/>
        </authorList>
    </citation>
    <scope>NUCLEOTIDE SEQUENCE [LARGE SCALE GENOMIC DNA]</scope>
    <source>
        <strain evidence="2 3">JHPTF-M18</strain>
    </source>
</reference>
<comment type="caution">
    <text evidence="2">The sequence shown here is derived from an EMBL/GenBank/DDBJ whole genome shotgun (WGS) entry which is preliminary data.</text>
</comment>
<accession>A0ABS6VZ04</accession>